<dbReference type="Pfam" id="PF02775">
    <property type="entry name" value="TPP_enzyme_C"/>
    <property type="match status" value="1"/>
</dbReference>
<dbReference type="CDD" id="cd07035">
    <property type="entry name" value="TPP_PYR_POX_like"/>
    <property type="match status" value="1"/>
</dbReference>
<dbReference type="InterPro" id="IPR012000">
    <property type="entry name" value="Thiamin_PyroP_enz_cen_dom"/>
</dbReference>
<dbReference type="NCBIfam" id="NF005470">
    <property type="entry name" value="PRK07064.1"/>
    <property type="match status" value="1"/>
</dbReference>
<dbReference type="EMBL" id="JBHSWE010000001">
    <property type="protein sequence ID" value="MFC6669854.1"/>
    <property type="molecule type" value="Genomic_DNA"/>
</dbReference>
<evidence type="ECO:0000256" key="3">
    <source>
        <dbReference type="RuleBase" id="RU362132"/>
    </source>
</evidence>
<proteinExistence type="inferred from homology"/>
<dbReference type="PANTHER" id="PTHR18968">
    <property type="entry name" value="THIAMINE PYROPHOSPHATE ENZYMES"/>
    <property type="match status" value="1"/>
</dbReference>
<evidence type="ECO:0000313" key="8">
    <source>
        <dbReference type="Proteomes" id="UP001596422"/>
    </source>
</evidence>
<dbReference type="Gene3D" id="3.40.50.1220">
    <property type="entry name" value="TPP-binding domain"/>
    <property type="match status" value="1"/>
</dbReference>
<dbReference type="PANTHER" id="PTHR18968:SF13">
    <property type="entry name" value="ACETOLACTATE SYNTHASE CATALYTIC SUBUNIT, MITOCHONDRIAL"/>
    <property type="match status" value="1"/>
</dbReference>
<evidence type="ECO:0000259" key="6">
    <source>
        <dbReference type="Pfam" id="PF02776"/>
    </source>
</evidence>
<organism evidence="7 8">
    <name type="scientific">Marinobacterium aestuariivivens</name>
    <dbReference type="NCBI Taxonomy" id="1698799"/>
    <lineage>
        <taxon>Bacteria</taxon>
        <taxon>Pseudomonadati</taxon>
        <taxon>Pseudomonadota</taxon>
        <taxon>Gammaproteobacteria</taxon>
        <taxon>Oceanospirillales</taxon>
        <taxon>Oceanospirillaceae</taxon>
        <taxon>Marinobacterium</taxon>
    </lineage>
</organism>
<feature type="domain" description="Thiamine pyrophosphate enzyme N-terminal TPP-binding" evidence="6">
    <location>
        <begin position="6"/>
        <end position="112"/>
    </location>
</feature>
<name>A0ABW1ZXD5_9GAMM</name>
<dbReference type="RefSeq" id="WP_379908383.1">
    <property type="nucleotide sequence ID" value="NZ_JBHSWE010000001.1"/>
</dbReference>
<comment type="caution">
    <text evidence="7">The sequence shown here is derived from an EMBL/GenBank/DDBJ whole genome shotgun (WGS) entry which is preliminary data.</text>
</comment>
<evidence type="ECO:0000256" key="1">
    <source>
        <dbReference type="ARBA" id="ARBA00007812"/>
    </source>
</evidence>
<evidence type="ECO:0000259" key="4">
    <source>
        <dbReference type="Pfam" id="PF00205"/>
    </source>
</evidence>
<keyword evidence="2 3" id="KW-0786">Thiamine pyrophosphate</keyword>
<dbReference type="InterPro" id="IPR029035">
    <property type="entry name" value="DHS-like_NAD/FAD-binding_dom"/>
</dbReference>
<dbReference type="SUPFAM" id="SSF52518">
    <property type="entry name" value="Thiamin diphosphate-binding fold (THDP-binding)"/>
    <property type="match status" value="2"/>
</dbReference>
<gene>
    <name evidence="7" type="ORF">ACFQDL_06950</name>
</gene>
<dbReference type="InterPro" id="IPR029061">
    <property type="entry name" value="THDP-binding"/>
</dbReference>
<dbReference type="CDD" id="cd00568">
    <property type="entry name" value="TPP_enzymes"/>
    <property type="match status" value="1"/>
</dbReference>
<dbReference type="InterPro" id="IPR011766">
    <property type="entry name" value="TPP_enzyme_TPP-bd"/>
</dbReference>
<feature type="domain" description="Thiamine pyrophosphate enzyme TPP-binding" evidence="5">
    <location>
        <begin position="387"/>
        <end position="527"/>
    </location>
</feature>
<dbReference type="Pfam" id="PF02776">
    <property type="entry name" value="TPP_enzyme_N"/>
    <property type="match status" value="1"/>
</dbReference>
<protein>
    <submittedName>
        <fullName evidence="7">Thiamine pyrophosphate-binding protein</fullName>
    </submittedName>
</protein>
<dbReference type="InterPro" id="IPR045229">
    <property type="entry name" value="TPP_enz"/>
</dbReference>
<dbReference type="SUPFAM" id="SSF52467">
    <property type="entry name" value="DHS-like NAD/FAD-binding domain"/>
    <property type="match status" value="1"/>
</dbReference>
<dbReference type="Gene3D" id="3.40.50.970">
    <property type="match status" value="2"/>
</dbReference>
<comment type="similarity">
    <text evidence="1 3">Belongs to the TPP enzyme family.</text>
</comment>
<evidence type="ECO:0000256" key="2">
    <source>
        <dbReference type="ARBA" id="ARBA00023052"/>
    </source>
</evidence>
<feature type="domain" description="Thiamine pyrophosphate enzyme central" evidence="4">
    <location>
        <begin position="196"/>
        <end position="323"/>
    </location>
</feature>
<dbReference type="InterPro" id="IPR012001">
    <property type="entry name" value="Thiamin_PyroP_enz_TPP-bd_dom"/>
</dbReference>
<sequence length="546" mass="57271">MSEQVTVGEVVARILEAHGVANVYGVISIHNLPVADAIGRRGRIGFVPARGEAGSVTMADAHARFAGLGVALTSTGAGAGNAIGSLIEACNAASPVLHITGQVEREYLDRDASFIHEAKDQLTFLKASSKAAYRISHPETAAGIVREAIRVARSVPMGPVSIEIPIDVQAAQIELPADLGPIEPSSLPVPAAAELENLTAQLKAARRPLLWIGGGAAGCEAEVKALADKGVPVVSSTHGRGILPDSHPRSLRAFHNSAKVKELLKDSDLVIVAGSRLRSNETLSYSLELGKTLVQIDAYAAAQNRNYRADRFICSDAKVALAYLGDALADGQKIDADYDRAVAEAVEQAVGALSDQIGNYAGICAALREALPEDGILVRDITISGSTWGSRLFEINGANRNIHSLAGAIGLGLAHGIGTAIANPQKKVAAVVGDGGLMLGIGEMATMVQENTDLVLIVMNDSGYGVMRGIQNNYFEGRQYYNELHTPNYRDVGTAMGMPSWQVGSVEAFASAIKEAIAIDGPAVIEVDMHSVGPLNFAGPPQKKLY</sequence>
<keyword evidence="8" id="KW-1185">Reference proteome</keyword>
<reference evidence="8" key="1">
    <citation type="journal article" date="2019" name="Int. J. Syst. Evol. Microbiol.">
        <title>The Global Catalogue of Microorganisms (GCM) 10K type strain sequencing project: providing services to taxonomists for standard genome sequencing and annotation.</title>
        <authorList>
            <consortium name="The Broad Institute Genomics Platform"/>
            <consortium name="The Broad Institute Genome Sequencing Center for Infectious Disease"/>
            <person name="Wu L."/>
            <person name="Ma J."/>
        </authorList>
    </citation>
    <scope>NUCLEOTIDE SEQUENCE [LARGE SCALE GENOMIC DNA]</scope>
    <source>
        <strain evidence="8">NBRC 111756</strain>
    </source>
</reference>
<evidence type="ECO:0000259" key="5">
    <source>
        <dbReference type="Pfam" id="PF02775"/>
    </source>
</evidence>
<accession>A0ABW1ZXD5</accession>
<dbReference type="Proteomes" id="UP001596422">
    <property type="component" value="Unassembled WGS sequence"/>
</dbReference>
<evidence type="ECO:0000313" key="7">
    <source>
        <dbReference type="EMBL" id="MFC6669854.1"/>
    </source>
</evidence>
<dbReference type="Pfam" id="PF00205">
    <property type="entry name" value="TPP_enzyme_M"/>
    <property type="match status" value="1"/>
</dbReference>